<proteinExistence type="predicted"/>
<dbReference type="STRING" id="670482.SAMN04488542_101267"/>
<feature type="domain" description="SLH" evidence="2">
    <location>
        <begin position="145"/>
        <end position="208"/>
    </location>
</feature>
<accession>A0A1G7EM27</accession>
<dbReference type="Pfam" id="PF00395">
    <property type="entry name" value="SLH"/>
    <property type="match status" value="1"/>
</dbReference>
<feature type="domain" description="SLH" evidence="2">
    <location>
        <begin position="24"/>
        <end position="87"/>
    </location>
</feature>
<dbReference type="AlphaFoldDB" id="A0A1G7EM27"/>
<dbReference type="RefSeq" id="WP_175471267.1">
    <property type="nucleotide sequence ID" value="NZ_FNBG01000001.1"/>
</dbReference>
<dbReference type="InterPro" id="IPR001119">
    <property type="entry name" value="SLH_dom"/>
</dbReference>
<feature type="signal peptide" evidence="1">
    <location>
        <begin position="1"/>
        <end position="29"/>
    </location>
</feature>
<sequence>MRNNQKKMVKMAAGIVLVSSLIMPAAASAFSDVNGQDAEIVQSMQHKGWIQGVTKDKFAPKGKLTGAQGVHLIVQALGLKGQVKTNLKYTGQSQWYATSLRIAEENGIELPENFTVNGELTREEFAYILRQAINTTGNYPLIKMYIEVADGDQGTALYSGSIQNLLLMKIATLDSKNNFYPKNSITRMEATRMIYNAVEYVNKYNDSQNEVKPIKDTVTYNVEKVNDDINKVILTRPNQPNPGYGIRVAKVEFTKQGTAIVYYELLSPEAGHDYAQVITDTKTETYISSEYKVQIELLLN</sequence>
<name>A0A1G7EM27_9BACL</name>
<gene>
    <name evidence="3" type="ORF">SAMN04488542_101267</name>
</gene>
<protein>
    <submittedName>
        <fullName evidence="3">S-layer homology domain-containing protein</fullName>
    </submittedName>
</protein>
<evidence type="ECO:0000313" key="3">
    <source>
        <dbReference type="EMBL" id="SDE64750.1"/>
    </source>
</evidence>
<evidence type="ECO:0000313" key="4">
    <source>
        <dbReference type="Proteomes" id="UP000198972"/>
    </source>
</evidence>
<organism evidence="3 4">
    <name type="scientific">Fontibacillus panacisegetis</name>
    <dbReference type="NCBI Taxonomy" id="670482"/>
    <lineage>
        <taxon>Bacteria</taxon>
        <taxon>Bacillati</taxon>
        <taxon>Bacillota</taxon>
        <taxon>Bacilli</taxon>
        <taxon>Bacillales</taxon>
        <taxon>Paenibacillaceae</taxon>
        <taxon>Fontibacillus</taxon>
    </lineage>
</organism>
<dbReference type="Proteomes" id="UP000198972">
    <property type="component" value="Unassembled WGS sequence"/>
</dbReference>
<evidence type="ECO:0000259" key="2">
    <source>
        <dbReference type="PROSITE" id="PS51272"/>
    </source>
</evidence>
<evidence type="ECO:0000256" key="1">
    <source>
        <dbReference type="SAM" id="SignalP"/>
    </source>
</evidence>
<reference evidence="3 4" key="1">
    <citation type="submission" date="2016-10" db="EMBL/GenBank/DDBJ databases">
        <authorList>
            <person name="de Groot N.N."/>
        </authorList>
    </citation>
    <scope>NUCLEOTIDE SEQUENCE [LARGE SCALE GENOMIC DNA]</scope>
    <source>
        <strain evidence="3 4">DSM 28129</strain>
    </source>
</reference>
<feature type="chain" id="PRO_5011626272" evidence="1">
    <location>
        <begin position="30"/>
        <end position="300"/>
    </location>
</feature>
<keyword evidence="1" id="KW-0732">Signal</keyword>
<dbReference type="EMBL" id="FNBG01000001">
    <property type="protein sequence ID" value="SDE64750.1"/>
    <property type="molecule type" value="Genomic_DNA"/>
</dbReference>
<keyword evidence="4" id="KW-1185">Reference proteome</keyword>
<dbReference type="PROSITE" id="PS51272">
    <property type="entry name" value="SLH"/>
    <property type="match status" value="2"/>
</dbReference>